<sequence>MASFRTTVWDPSLIVGQIFALQSIFYLSECVLMILCSFVSTYNPAVEHLFSLQTIRPMTMVQLISSVVVAFSLSHIVQRAKQCLDFATTLHIIHVVVVVLYNSSFPTSFTWWLLQIISCVICSVLGEYLCMQKESMEIPLSTAPLQRTQSSEA</sequence>
<evidence type="ECO:0000313" key="1">
    <source>
        <dbReference type="Proteomes" id="UP000887576"/>
    </source>
</evidence>
<dbReference type="WBParaSite" id="JU765_v2.g18495.t1">
    <property type="protein sequence ID" value="JU765_v2.g18495.t1"/>
    <property type="gene ID" value="JU765_v2.g18495"/>
</dbReference>
<organism evidence="1 2">
    <name type="scientific">Panagrolaimus sp. JU765</name>
    <dbReference type="NCBI Taxonomy" id="591449"/>
    <lineage>
        <taxon>Eukaryota</taxon>
        <taxon>Metazoa</taxon>
        <taxon>Ecdysozoa</taxon>
        <taxon>Nematoda</taxon>
        <taxon>Chromadorea</taxon>
        <taxon>Rhabditida</taxon>
        <taxon>Tylenchina</taxon>
        <taxon>Panagrolaimomorpha</taxon>
        <taxon>Panagrolaimoidea</taxon>
        <taxon>Panagrolaimidae</taxon>
        <taxon>Panagrolaimus</taxon>
    </lineage>
</organism>
<evidence type="ECO:0000313" key="2">
    <source>
        <dbReference type="WBParaSite" id="JU765_v2.g18495.t1"/>
    </source>
</evidence>
<dbReference type="Proteomes" id="UP000887576">
    <property type="component" value="Unplaced"/>
</dbReference>
<reference evidence="2" key="1">
    <citation type="submission" date="2022-11" db="UniProtKB">
        <authorList>
            <consortium name="WormBaseParasite"/>
        </authorList>
    </citation>
    <scope>IDENTIFICATION</scope>
</reference>
<proteinExistence type="predicted"/>
<name>A0AC34QQZ7_9BILA</name>
<accession>A0AC34QQZ7</accession>
<protein>
    <submittedName>
        <fullName evidence="2">Protein SYS1 homolog</fullName>
    </submittedName>
</protein>